<organism evidence="4 5">
    <name type="scientific">Hymenobacter saemangeumensis</name>
    <dbReference type="NCBI Taxonomy" id="1084522"/>
    <lineage>
        <taxon>Bacteria</taxon>
        <taxon>Pseudomonadati</taxon>
        <taxon>Bacteroidota</taxon>
        <taxon>Cytophagia</taxon>
        <taxon>Cytophagales</taxon>
        <taxon>Hymenobacteraceae</taxon>
        <taxon>Hymenobacter</taxon>
    </lineage>
</organism>
<dbReference type="InterPro" id="IPR032466">
    <property type="entry name" value="Metal_Hydrolase"/>
</dbReference>
<feature type="compositionally biased region" description="Basic and acidic residues" evidence="1">
    <location>
        <begin position="498"/>
        <end position="511"/>
    </location>
</feature>
<sequence length="1036" mass="112670">MSFNYSRLPLAALLTLGAGATLAQPGSYPRNGVYDQRPGLYAFTHATLFTDYQTKIEDATLLIRDGRVEAAGPGKTVKIPAGAVVQDLSGKFIYPGFIDLYTNYGVPEIKPAAQRGRALPPQIETQKVGAFSWNQAIHPEVNAAELFKVNDEQAGQLRALGFGTVLTQQADGIMRGTAALVSLSSQRKESEALLLDRAASALSFDKGSSTQDYPGSLMGSIALLRQTYLDAKWNEKAPQREQNLSLQALTQQRSLPALFQVKDKLSALRADRLGDEAGVQYIIKGNGDEYQRLPEIKASGASFVLPLNFPDAYHVEDVYDAQRIPLEDLKHWELAPANAARLAQAGVPIAFTSADLKDKKKFLPHLRKAVQYGLSETAALRALTDTPARLLKAENQVGALRPGMVASFVVCSARLLSDANVLLDNWVQGERYQLSTVPADYRGVYSLQLGTQAGSLLIQGKPEAPELKVVPAPGDTLRGSLTVTSDLATIVFSPADKIKGKGEKGPDKKPTTDNPQLTTNGATRLSGYYTQEGRIFQGDGLLADGTPVKWRAVRQEEASRAARRDSAKVTPAPALGPVVFPFVAYGRTELPAKQTTLIKNATVWTSDAAGKLENADVLLENGRIAKVGKNLALPKGGRSIDGTGKHLTPGIIDEHSHLAITGGVNEGTQAVTSEVRIGDVLDPEDVNIYRDLAGGVVAAQLLHGSANPIGGQSALIKMRWGMAPEAMKIEGAPGFIKFALGENVKQSNWGEQYTQRFPQTRMGVEQVFVDAFTRAREYEQELAAYGKLSKGKQAKAEAPRRDLELDALVEILRQRRFITCHSYVQSEINMLLGVADRMGFKVNTFTHILEGYKVADLMKAHGVNASTFSDWWAYKNEVRDAIPYNAAIMTRVGLNVAINSDDAEMSRRLNQEAAKTVKYGGLSEEEALKLVTINPAKMLHLDARMGSIKEGKDADVVLWNDNPLSIYAKPEYTFVDGRELFSLSTDTQLRADMQRERQRLVQAMLQAKKGGAPTQAPAAKAKGLYHCDTLGEATEQ</sequence>
<reference evidence="5" key="1">
    <citation type="journal article" date="2019" name="Int. J. Syst. Evol. Microbiol.">
        <title>The Global Catalogue of Microorganisms (GCM) 10K type strain sequencing project: providing services to taxonomists for standard genome sequencing and annotation.</title>
        <authorList>
            <consortium name="The Broad Institute Genomics Platform"/>
            <consortium name="The Broad Institute Genome Sequencing Center for Infectious Disease"/>
            <person name="Wu L."/>
            <person name="Ma J."/>
        </authorList>
    </citation>
    <scope>NUCLEOTIDE SEQUENCE [LARGE SCALE GENOMIC DNA]</scope>
    <source>
        <strain evidence="5">JCM 17923</strain>
    </source>
</reference>
<dbReference type="InterPro" id="IPR006680">
    <property type="entry name" value="Amidohydro-rel"/>
</dbReference>
<protein>
    <submittedName>
        <fullName evidence="4">Amidohydrolase family protein</fullName>
    </submittedName>
</protein>
<feature type="domain" description="Amidohydrolase-related" evidence="3">
    <location>
        <begin position="887"/>
        <end position="969"/>
    </location>
</feature>
<evidence type="ECO:0000256" key="2">
    <source>
        <dbReference type="SAM" id="SignalP"/>
    </source>
</evidence>
<keyword evidence="5" id="KW-1185">Reference proteome</keyword>
<proteinExistence type="predicted"/>
<feature type="region of interest" description="Disordered" evidence="1">
    <location>
        <begin position="498"/>
        <end position="523"/>
    </location>
</feature>
<evidence type="ECO:0000256" key="1">
    <source>
        <dbReference type="SAM" id="MobiDB-lite"/>
    </source>
</evidence>
<dbReference type="CDD" id="cd01309">
    <property type="entry name" value="Met_dep_hydrolase_C"/>
    <property type="match status" value="1"/>
</dbReference>
<dbReference type="PANTHER" id="PTHR43135:SF3">
    <property type="entry name" value="ALPHA-D-RIBOSE 1-METHYLPHOSPHONATE 5-TRIPHOSPHATE DIPHOSPHATASE"/>
    <property type="match status" value="1"/>
</dbReference>
<dbReference type="EMBL" id="BAABGZ010000081">
    <property type="protein sequence ID" value="GAA4370274.1"/>
    <property type="molecule type" value="Genomic_DNA"/>
</dbReference>
<dbReference type="RefSeq" id="WP_345238384.1">
    <property type="nucleotide sequence ID" value="NZ_BAABGZ010000081.1"/>
</dbReference>
<dbReference type="Pfam" id="PF01979">
    <property type="entry name" value="Amidohydro_1"/>
    <property type="match status" value="1"/>
</dbReference>
<dbReference type="PANTHER" id="PTHR43135">
    <property type="entry name" value="ALPHA-D-RIBOSE 1-METHYLPHOSPHONATE 5-TRIPHOSPHATE DIPHOSPHATASE"/>
    <property type="match status" value="1"/>
</dbReference>
<comment type="caution">
    <text evidence="4">The sequence shown here is derived from an EMBL/GenBank/DDBJ whole genome shotgun (WGS) entry which is preliminary data.</text>
</comment>
<name>A0ABP8ISF1_9BACT</name>
<feature type="compositionally biased region" description="Polar residues" evidence="1">
    <location>
        <begin position="512"/>
        <end position="523"/>
    </location>
</feature>
<dbReference type="Gene3D" id="3.20.20.140">
    <property type="entry name" value="Metal-dependent hydrolases"/>
    <property type="match status" value="2"/>
</dbReference>
<feature type="signal peptide" evidence="2">
    <location>
        <begin position="1"/>
        <end position="23"/>
    </location>
</feature>
<evidence type="ECO:0000313" key="5">
    <source>
        <dbReference type="Proteomes" id="UP001501153"/>
    </source>
</evidence>
<evidence type="ECO:0000313" key="4">
    <source>
        <dbReference type="EMBL" id="GAA4370274.1"/>
    </source>
</evidence>
<feature type="chain" id="PRO_5045197223" evidence="2">
    <location>
        <begin position="24"/>
        <end position="1036"/>
    </location>
</feature>
<gene>
    <name evidence="4" type="ORF">GCM10023185_44660</name>
</gene>
<dbReference type="SUPFAM" id="SSF51556">
    <property type="entry name" value="Metallo-dependent hydrolases"/>
    <property type="match status" value="2"/>
</dbReference>
<dbReference type="SUPFAM" id="SSF51338">
    <property type="entry name" value="Composite domain of metallo-dependent hydrolases"/>
    <property type="match status" value="2"/>
</dbReference>
<dbReference type="Gene3D" id="2.30.40.10">
    <property type="entry name" value="Urease, subunit C, domain 1"/>
    <property type="match status" value="1"/>
</dbReference>
<dbReference type="Proteomes" id="UP001501153">
    <property type="component" value="Unassembled WGS sequence"/>
</dbReference>
<evidence type="ECO:0000259" key="3">
    <source>
        <dbReference type="Pfam" id="PF01979"/>
    </source>
</evidence>
<dbReference type="InterPro" id="IPR051781">
    <property type="entry name" value="Metallo-dep_Hydrolase"/>
</dbReference>
<dbReference type="InterPro" id="IPR011059">
    <property type="entry name" value="Metal-dep_hydrolase_composite"/>
</dbReference>
<keyword evidence="2" id="KW-0732">Signal</keyword>
<accession>A0ABP8ISF1</accession>